<evidence type="ECO:0000256" key="3">
    <source>
        <dbReference type="ARBA" id="ARBA00022989"/>
    </source>
</evidence>
<feature type="transmembrane region" description="Helical" evidence="6">
    <location>
        <begin position="405"/>
        <end position="430"/>
    </location>
</feature>
<evidence type="ECO:0000256" key="1">
    <source>
        <dbReference type="ARBA" id="ARBA00004141"/>
    </source>
</evidence>
<accession>A0ABQ3QXL7</accession>
<dbReference type="EMBL" id="BNDY01000017">
    <property type="protein sequence ID" value="GHI42026.1"/>
    <property type="molecule type" value="Genomic_DNA"/>
</dbReference>
<feature type="transmembrane region" description="Helical" evidence="6">
    <location>
        <begin position="44"/>
        <end position="65"/>
    </location>
</feature>
<feature type="transmembrane region" description="Helical" evidence="6">
    <location>
        <begin position="343"/>
        <end position="360"/>
    </location>
</feature>
<sequence>MDNVGADAVADPGTERDPANTSQGPLARGGSGRWGSRGPAGADVTAGVIVALFSVPEGMAFAAIAGLDPAAGLYSGVVPAVVGSLLAGTPLMVTTLTSAIALSSQEALGNARLDPSDPRNLAALTLLVGLAMAVFALVRLGAVFRAVSVPVMTGFSLGIAVQIVAGALADATGFRSTHHNTLVRIADGLAHAGAWDRGVVTAAMATVAVWAVVHASRRWRPWAVLVALVTVSAMVAAWRVPLPLASSLGPVPTGLPDVTLPDWSVLPALVPGACAVAVVALAQAAGIPSVVPVGEVTSGRKAWRADLPAQAAANLAGAFFRALPAGGSLSRTGVALAAGARTRWVGVVSGVVLAVLVCAMGRAIGRIPLAVVGGLIVVVGAKLIVGRSADVRRAWRSGPIGVTTLLLTFLATTQIALHYAIAAGVLLSLAPRAMAAVRGRVRWGRGPAGEAP</sequence>
<keyword evidence="9" id="KW-1185">Reference proteome</keyword>
<evidence type="ECO:0000313" key="8">
    <source>
        <dbReference type="EMBL" id="GHI42026.1"/>
    </source>
</evidence>
<keyword evidence="3 6" id="KW-1133">Transmembrane helix</keyword>
<evidence type="ECO:0000259" key="7">
    <source>
        <dbReference type="Pfam" id="PF00916"/>
    </source>
</evidence>
<protein>
    <recommendedName>
        <fullName evidence="7">SLC26A/SulP transporter domain-containing protein</fullName>
    </recommendedName>
</protein>
<feature type="transmembrane region" description="Helical" evidence="6">
    <location>
        <begin position="194"/>
        <end position="213"/>
    </location>
</feature>
<feature type="transmembrane region" description="Helical" evidence="6">
    <location>
        <begin position="77"/>
        <end position="101"/>
    </location>
</feature>
<feature type="transmembrane region" description="Helical" evidence="6">
    <location>
        <begin position="268"/>
        <end position="293"/>
    </location>
</feature>
<keyword evidence="4 6" id="KW-0472">Membrane</keyword>
<evidence type="ECO:0000313" key="9">
    <source>
        <dbReference type="Proteomes" id="UP001050808"/>
    </source>
</evidence>
<evidence type="ECO:0000256" key="5">
    <source>
        <dbReference type="SAM" id="MobiDB-lite"/>
    </source>
</evidence>
<feature type="transmembrane region" description="Helical" evidence="6">
    <location>
        <begin position="121"/>
        <end position="142"/>
    </location>
</feature>
<proteinExistence type="predicted"/>
<dbReference type="InterPro" id="IPR011547">
    <property type="entry name" value="SLC26A/SulP_dom"/>
</dbReference>
<gene>
    <name evidence="8" type="ORF">Sviol_64340</name>
</gene>
<feature type="transmembrane region" description="Helical" evidence="6">
    <location>
        <begin position="367"/>
        <end position="385"/>
    </location>
</feature>
<keyword evidence="2 6" id="KW-0812">Transmembrane</keyword>
<feature type="transmembrane region" description="Helical" evidence="6">
    <location>
        <begin position="222"/>
        <end position="240"/>
    </location>
</feature>
<name>A0ABQ3QXL7_9ACTN</name>
<feature type="transmembrane region" description="Helical" evidence="6">
    <location>
        <begin position="154"/>
        <end position="174"/>
    </location>
</feature>
<feature type="domain" description="SLC26A/SulP transporter" evidence="7">
    <location>
        <begin position="42"/>
        <end position="407"/>
    </location>
</feature>
<dbReference type="Pfam" id="PF00916">
    <property type="entry name" value="Sulfate_transp"/>
    <property type="match status" value="1"/>
</dbReference>
<comment type="caution">
    <text evidence="8">The sequence shown here is derived from an EMBL/GenBank/DDBJ whole genome shotgun (WGS) entry which is preliminary data.</text>
</comment>
<evidence type="ECO:0000256" key="6">
    <source>
        <dbReference type="SAM" id="Phobius"/>
    </source>
</evidence>
<reference evidence="8" key="1">
    <citation type="submission" date="2024-05" db="EMBL/GenBank/DDBJ databases">
        <title>Whole genome shotgun sequence of Streptomyces violascens NBRC 12920.</title>
        <authorList>
            <person name="Komaki H."/>
            <person name="Tamura T."/>
        </authorList>
    </citation>
    <scope>NUCLEOTIDE SEQUENCE</scope>
    <source>
        <strain evidence="8">NBRC 12920</strain>
    </source>
</reference>
<dbReference type="Proteomes" id="UP001050808">
    <property type="component" value="Unassembled WGS sequence"/>
</dbReference>
<organism evidence="8 9">
    <name type="scientific">Streptomyces violascens</name>
    <dbReference type="NCBI Taxonomy" id="67381"/>
    <lineage>
        <taxon>Bacteria</taxon>
        <taxon>Bacillati</taxon>
        <taxon>Actinomycetota</taxon>
        <taxon>Actinomycetes</taxon>
        <taxon>Kitasatosporales</taxon>
        <taxon>Streptomycetaceae</taxon>
        <taxon>Streptomyces</taxon>
    </lineage>
</organism>
<evidence type="ECO:0000256" key="4">
    <source>
        <dbReference type="ARBA" id="ARBA00023136"/>
    </source>
</evidence>
<dbReference type="InterPro" id="IPR001902">
    <property type="entry name" value="SLC26A/SulP_fam"/>
</dbReference>
<comment type="subcellular location">
    <subcellularLocation>
        <location evidence="1">Membrane</location>
        <topology evidence="1">Multi-pass membrane protein</topology>
    </subcellularLocation>
</comment>
<evidence type="ECO:0000256" key="2">
    <source>
        <dbReference type="ARBA" id="ARBA00022692"/>
    </source>
</evidence>
<feature type="region of interest" description="Disordered" evidence="5">
    <location>
        <begin position="1"/>
        <end position="38"/>
    </location>
</feature>
<dbReference type="PANTHER" id="PTHR11814">
    <property type="entry name" value="SULFATE TRANSPORTER"/>
    <property type="match status" value="1"/>
</dbReference>